<evidence type="ECO:0000313" key="2">
    <source>
        <dbReference type="EMBL" id="PRT53880.1"/>
    </source>
</evidence>
<evidence type="ECO:0000313" key="3">
    <source>
        <dbReference type="Proteomes" id="UP000238350"/>
    </source>
</evidence>
<protein>
    <submittedName>
        <fullName evidence="2">Uncharacterized protein</fullName>
    </submittedName>
</protein>
<comment type="caution">
    <text evidence="2">The sequence shown here is derived from an EMBL/GenBank/DDBJ whole genome shotgun (WGS) entry which is preliminary data.</text>
</comment>
<name>A0A2T0FFX9_9ASCO</name>
<organism evidence="2 3">
    <name type="scientific">Wickerhamiella sorbophila</name>
    <dbReference type="NCBI Taxonomy" id="45607"/>
    <lineage>
        <taxon>Eukaryota</taxon>
        <taxon>Fungi</taxon>
        <taxon>Dikarya</taxon>
        <taxon>Ascomycota</taxon>
        <taxon>Saccharomycotina</taxon>
        <taxon>Dipodascomycetes</taxon>
        <taxon>Dipodascales</taxon>
        <taxon>Trichomonascaceae</taxon>
        <taxon>Wickerhamiella</taxon>
    </lineage>
</organism>
<feature type="region of interest" description="Disordered" evidence="1">
    <location>
        <begin position="1"/>
        <end position="44"/>
    </location>
</feature>
<feature type="region of interest" description="Disordered" evidence="1">
    <location>
        <begin position="581"/>
        <end position="622"/>
    </location>
</feature>
<feature type="region of interest" description="Disordered" evidence="1">
    <location>
        <begin position="375"/>
        <end position="413"/>
    </location>
</feature>
<proteinExistence type="predicted"/>
<dbReference type="GeneID" id="36515249"/>
<accession>A0A2T0FFX9</accession>
<gene>
    <name evidence="2" type="ORF">B9G98_01500</name>
</gene>
<keyword evidence="3" id="KW-1185">Reference proteome</keyword>
<dbReference type="AlphaFoldDB" id="A0A2T0FFX9"/>
<dbReference type="EMBL" id="NDIQ01000001">
    <property type="protein sequence ID" value="PRT53880.1"/>
    <property type="molecule type" value="Genomic_DNA"/>
</dbReference>
<dbReference type="RefSeq" id="XP_024663826.1">
    <property type="nucleotide sequence ID" value="XM_024808058.1"/>
</dbReference>
<evidence type="ECO:0000256" key="1">
    <source>
        <dbReference type="SAM" id="MobiDB-lite"/>
    </source>
</evidence>
<sequence>MSKKKKLNGNGGSQAAVVENTVSTDLRRRNQSKEWKAGPAAPQHTLRQASQLQNKYNQRCSQKKYFIRLAKSLEKTEIKLRGSVAKNLKLVSEELRRGTSLTLLLQQQGELDELPFEQEILKFCRVCRNSLTTLILSVGHDMDELGRALGGDPKFITTSSVDMRVAELDLVSIDQKLMDNESQIGWLETIISTASSNSVDVPRTQHLIYANDMARKIHLRLLSLKHRLVFYFCDTVEVINRISFARVKTLYETNEKALARLQQAVSILQKVLSTLGLMIVRKRLANQPDPFTFKVVASTTGSSAGNSADESEVRFAERDENVSLTSLESSSNFVQVVPSQGASTSQEDIHFSDLTHSDAVDESDGFDKSEFVAQRQMEESENDGDVESMEHEVSAKTTPDIEPNPSVQSEDTNTNNTAEFVVESIARPTESQEEQMSIESQQGRLNVHLGEGSPMTPATEGSPKSMVVRLYTGISQVLTKSAQSAKNVISNAESFLATGAADLDLSTNDEVVVPPPVAPLNTVSKAKKHVDSPHKDARPLAKRIRLSLPAEPVAVPRASSVGPSVIPPSVEPPVRREIVVSDHSGRRAGPSRTHKTAQPLKLVKRKASPELHLVAPEGEQQDESLRKVLRRLFEIVQK</sequence>
<reference evidence="2 3" key="1">
    <citation type="submission" date="2017-04" db="EMBL/GenBank/DDBJ databases">
        <title>Genome sequencing of [Candida] sorbophila.</title>
        <authorList>
            <person name="Ahn J.O."/>
        </authorList>
    </citation>
    <scope>NUCLEOTIDE SEQUENCE [LARGE SCALE GENOMIC DNA]</scope>
    <source>
        <strain evidence="2 3">DS02</strain>
    </source>
</reference>
<feature type="compositionally biased region" description="Basic and acidic residues" evidence="1">
    <location>
        <begin position="25"/>
        <end position="36"/>
    </location>
</feature>
<dbReference type="Proteomes" id="UP000238350">
    <property type="component" value="Unassembled WGS sequence"/>
</dbReference>